<dbReference type="Proteomes" id="UP000076510">
    <property type="component" value="Unassembled WGS sequence"/>
</dbReference>
<gene>
    <name evidence="1" type="ORF">AV649_21405</name>
</gene>
<organism evidence="1 2">
    <name type="scientific">Rossellomorea marisflavi</name>
    <dbReference type="NCBI Taxonomy" id="189381"/>
    <lineage>
        <taxon>Bacteria</taxon>
        <taxon>Bacillati</taxon>
        <taxon>Bacillota</taxon>
        <taxon>Bacilli</taxon>
        <taxon>Bacillales</taxon>
        <taxon>Bacillaceae</taxon>
        <taxon>Rossellomorea</taxon>
    </lineage>
</organism>
<name>A0A165JPV8_9BACI</name>
<dbReference type="EMBL" id="LQQY01000027">
    <property type="protein sequence ID" value="KZE46794.1"/>
    <property type="molecule type" value="Genomic_DNA"/>
</dbReference>
<sequence length="140" mass="15463">MRKYLCVFAVLCFLTGCGVTDWDDLKPPDLIISAGEEDLSYTLGTFTWSENKRAVASDAPSIPDLVDGTNEVATGETVSIEFEQEPTLIEVGVWEDEDVDLKRIAGRTINLPDEKGAFLYVIRAEWPEGDGIYALSINTK</sequence>
<dbReference type="AlphaFoldDB" id="A0A165JPV8"/>
<evidence type="ECO:0000313" key="1">
    <source>
        <dbReference type="EMBL" id="KZE46794.1"/>
    </source>
</evidence>
<proteinExistence type="predicted"/>
<protein>
    <submittedName>
        <fullName evidence="1">Uncharacterized protein</fullName>
    </submittedName>
</protein>
<evidence type="ECO:0000313" key="2">
    <source>
        <dbReference type="Proteomes" id="UP000076510"/>
    </source>
</evidence>
<comment type="caution">
    <text evidence="1">The sequence shown here is derived from an EMBL/GenBank/DDBJ whole genome shotgun (WGS) entry which is preliminary data.</text>
</comment>
<dbReference type="PROSITE" id="PS51257">
    <property type="entry name" value="PROKAR_LIPOPROTEIN"/>
    <property type="match status" value="1"/>
</dbReference>
<reference evidence="2" key="1">
    <citation type="submission" date="2016-01" db="EMBL/GenBank/DDBJ databases">
        <title>Whole genome sequencing of Bhargavaea cecembensis T14.</title>
        <authorList>
            <person name="Hong K.W."/>
        </authorList>
    </citation>
    <scope>NUCLEOTIDE SEQUENCE [LARGE SCALE GENOMIC DNA]</scope>
    <source>
        <strain evidence="2">M19</strain>
    </source>
</reference>
<accession>A0A165JPV8</accession>